<keyword evidence="2" id="KW-1185">Reference proteome</keyword>
<name>A0A169PHW2_STRLU</name>
<dbReference type="KEGG" id="slau:SLA_7022"/>
<dbReference type="Proteomes" id="UP000217676">
    <property type="component" value="Chromosome"/>
</dbReference>
<organism evidence="1 2">
    <name type="scientific">Streptomyces laurentii</name>
    <dbReference type="NCBI Taxonomy" id="39478"/>
    <lineage>
        <taxon>Bacteria</taxon>
        <taxon>Bacillati</taxon>
        <taxon>Actinomycetota</taxon>
        <taxon>Actinomycetes</taxon>
        <taxon>Kitasatosporales</taxon>
        <taxon>Streptomycetaceae</taxon>
        <taxon>Streptomyces</taxon>
    </lineage>
</organism>
<proteinExistence type="predicted"/>
<dbReference type="AlphaFoldDB" id="A0A169PHW2"/>
<reference evidence="1 2" key="1">
    <citation type="journal article" date="2016" name="Genome Announc.">
        <title>Complete Genome Sequence of Thiostrepton-Producing Streptomyces laurentii ATCC 31255.</title>
        <authorList>
            <person name="Doi K."/>
            <person name="Fujino Y."/>
            <person name="Nagayoshi Y."/>
            <person name="Ohshima T."/>
            <person name="Ogata S."/>
        </authorList>
    </citation>
    <scope>NUCLEOTIDE SEQUENCE [LARGE SCALE GENOMIC DNA]</scope>
    <source>
        <strain evidence="1 2">ATCC 31255</strain>
    </source>
</reference>
<gene>
    <name evidence="1" type="ORF">SLA_7022</name>
</gene>
<protein>
    <submittedName>
        <fullName evidence="1">Radical SAM</fullName>
    </submittedName>
</protein>
<accession>A0A169PHW2</accession>
<evidence type="ECO:0000313" key="2">
    <source>
        <dbReference type="Proteomes" id="UP000217676"/>
    </source>
</evidence>
<evidence type="ECO:0000313" key="1">
    <source>
        <dbReference type="EMBL" id="BAU87888.1"/>
    </source>
</evidence>
<dbReference type="EMBL" id="AP017424">
    <property type="protein sequence ID" value="BAU87888.1"/>
    <property type="molecule type" value="Genomic_DNA"/>
</dbReference>
<sequence>MKIAEARVTTGRTDLLLRPQGRQPEAEIVRGVREEEWAAHSSGRPLYAGVSCLLVPMECLTGAAYTRKAEALGLTGEREPLMGRVACRYQDWRIGVASQWAQRWVDRNFSLKSLEKILDGLPRHAVRQVALITSLGSGSASVQRRLRVTSGCL</sequence>